<proteinExistence type="predicted"/>
<evidence type="ECO:0000256" key="2">
    <source>
        <dbReference type="PROSITE-ProRule" id="PRU00335"/>
    </source>
</evidence>
<dbReference type="KEGG" id="gso:PH603_02380"/>
<accession>A0AAE9XQU0</accession>
<keyword evidence="1 2" id="KW-0238">DNA-binding</keyword>
<dbReference type="PROSITE" id="PS50977">
    <property type="entry name" value="HTH_TETR_2"/>
    <property type="match status" value="1"/>
</dbReference>
<dbReference type="Gene3D" id="1.10.357.10">
    <property type="entry name" value="Tetracycline Repressor, domain 2"/>
    <property type="match status" value="1"/>
</dbReference>
<dbReference type="EMBL" id="CP116805">
    <property type="protein sequence ID" value="WCL54604.1"/>
    <property type="molecule type" value="Genomic_DNA"/>
</dbReference>
<sequence length="205" mass="23053">MTTRTAIRKEPRQARAKARVNALIEATERLLVASPEAETAALSTTAIAREAGVPVGSVYQYFESLDSILEVLRERAHDEVMQVVANELQRIGEHSDWSVTNRHLIKSFWAAARAHPTFRRLTRYENSTQPLWNTIPKPGSWLDRLIREALAKTDRTPPADRLEAQVRTLTAAISVLTDQAIEEQDEARAEVLVDEMIRLVAGYLA</sequence>
<dbReference type="AlphaFoldDB" id="A0AAE9XQU0"/>
<organism evidence="4 5">
    <name type="scientific">Gimibacter soli</name>
    <dbReference type="NCBI Taxonomy" id="3024400"/>
    <lineage>
        <taxon>Bacteria</taxon>
        <taxon>Pseudomonadati</taxon>
        <taxon>Pseudomonadota</taxon>
        <taxon>Alphaproteobacteria</taxon>
        <taxon>Kordiimonadales</taxon>
        <taxon>Temperatibacteraceae</taxon>
        <taxon>Gimibacter</taxon>
    </lineage>
</organism>
<gene>
    <name evidence="4" type="ORF">PH603_02380</name>
</gene>
<evidence type="ECO:0000256" key="1">
    <source>
        <dbReference type="ARBA" id="ARBA00023125"/>
    </source>
</evidence>
<feature type="domain" description="HTH tetR-type" evidence="3">
    <location>
        <begin position="17"/>
        <end position="80"/>
    </location>
</feature>
<dbReference type="Proteomes" id="UP001217500">
    <property type="component" value="Chromosome"/>
</dbReference>
<dbReference type="GO" id="GO:0003677">
    <property type="term" value="F:DNA binding"/>
    <property type="evidence" value="ECO:0007669"/>
    <property type="project" value="UniProtKB-UniRule"/>
</dbReference>
<dbReference type="Pfam" id="PF00440">
    <property type="entry name" value="TetR_N"/>
    <property type="match status" value="1"/>
</dbReference>
<dbReference type="RefSeq" id="WP_289504323.1">
    <property type="nucleotide sequence ID" value="NZ_CP116805.1"/>
</dbReference>
<reference evidence="4" key="1">
    <citation type="submission" date="2023-01" db="EMBL/GenBank/DDBJ databases">
        <title>The genome sequence of Kordiimonadaceae bacterium 6D33.</title>
        <authorList>
            <person name="Liu Y."/>
        </authorList>
    </citation>
    <scope>NUCLEOTIDE SEQUENCE</scope>
    <source>
        <strain evidence="4">6D33</strain>
    </source>
</reference>
<dbReference type="Pfam" id="PF17918">
    <property type="entry name" value="TetR_C_15"/>
    <property type="match status" value="1"/>
</dbReference>
<evidence type="ECO:0000313" key="4">
    <source>
        <dbReference type="EMBL" id="WCL54604.1"/>
    </source>
</evidence>
<evidence type="ECO:0000259" key="3">
    <source>
        <dbReference type="PROSITE" id="PS50977"/>
    </source>
</evidence>
<dbReference type="InterPro" id="IPR001647">
    <property type="entry name" value="HTH_TetR"/>
</dbReference>
<dbReference type="InterPro" id="IPR041669">
    <property type="entry name" value="TetR_C_15"/>
</dbReference>
<dbReference type="SUPFAM" id="SSF46689">
    <property type="entry name" value="Homeodomain-like"/>
    <property type="match status" value="1"/>
</dbReference>
<keyword evidence="5" id="KW-1185">Reference proteome</keyword>
<evidence type="ECO:0000313" key="5">
    <source>
        <dbReference type="Proteomes" id="UP001217500"/>
    </source>
</evidence>
<protein>
    <submittedName>
        <fullName evidence="4">TetR/AcrR family transcriptional regulator</fullName>
    </submittedName>
</protein>
<name>A0AAE9XQU0_9PROT</name>
<dbReference type="InterPro" id="IPR009057">
    <property type="entry name" value="Homeodomain-like_sf"/>
</dbReference>
<feature type="DNA-binding region" description="H-T-H motif" evidence="2">
    <location>
        <begin position="43"/>
        <end position="62"/>
    </location>
</feature>